<protein>
    <submittedName>
        <fullName evidence="2">Thermopsin</fullName>
    </submittedName>
</protein>
<dbReference type="OrthoDB" id="28853at2157"/>
<dbReference type="KEGG" id="asul:DFR86_11285"/>
<gene>
    <name evidence="2" type="ORF">DFR86_11285</name>
</gene>
<organism evidence="2 3">
    <name type="scientific">Acidianus sulfidivorans JP7</name>
    <dbReference type="NCBI Taxonomy" id="619593"/>
    <lineage>
        <taxon>Archaea</taxon>
        <taxon>Thermoproteota</taxon>
        <taxon>Thermoprotei</taxon>
        <taxon>Sulfolobales</taxon>
        <taxon>Sulfolobaceae</taxon>
        <taxon>Acidianus</taxon>
    </lineage>
</organism>
<dbReference type="Proteomes" id="UP000248410">
    <property type="component" value="Chromosome"/>
</dbReference>
<dbReference type="GeneID" id="36838560"/>
<dbReference type="RefSeq" id="WP_110381230.1">
    <property type="nucleotide sequence ID" value="NZ_CP029288.2"/>
</dbReference>
<feature type="transmembrane region" description="Helical" evidence="1">
    <location>
        <begin position="590"/>
        <end position="616"/>
    </location>
</feature>
<keyword evidence="1" id="KW-0812">Transmembrane</keyword>
<accession>A0A2U9IQV1</accession>
<keyword evidence="1" id="KW-0472">Membrane</keyword>
<dbReference type="EMBL" id="CP029288">
    <property type="protein sequence ID" value="AWR98354.1"/>
    <property type="molecule type" value="Genomic_DNA"/>
</dbReference>
<sequence length="619" mass="68503">MQRNIIVLLLISSFLVLEAPLITISLPTGVAAYNGPIYTNAVLGYANITSLSAYNPNPPSGIPPYGASLQLNVMLQANSSEGEYYFWLQDVAQFITNESVVSFVDNVWNDTTPFAGVNNISGNGECYFFLALFSHGSYYAYSTNYFNYKFPLSFYLIINESYNSQGINVDFGYVIIQNGRITPPNPVFYDKVFIPVNNLISASIVIANQTTPNATGLLFIYLGNDLDSEFVWGGYGNGENTTFLSMSSYLALLYMKDEKWVPFPQVFTYGNDTAESANNLHVSIAKNGDAYVTTGTPNYQLLTNNFNPSIPGFLYLDINNSKIPFYINGTLTYNFQGYITEPIRLDFIHNYSVNSSSFAVLQGNYPSLIQPNVSWFKVINITPNYTYYYLVKVNSPIPVYATINGQNVTLTSSWMREGTIIDVENVTYYISSTAREVITSISPNSSISLNSPITITVKTITQYYVNVTSPIPVYAIINGENVTLNSSWFNAGTKIDVENVTYYPTSNERYIIITINPSSALTVNYPINISVNSQKQYLTVINNVSSWYNAGTKVQLNASVPFYEVGKFVGTYNVPVGSYITINGPTEENLILSLNFVVIGGIIAAIGIAVALIIVLRKA</sequence>
<keyword evidence="1" id="KW-1133">Transmembrane helix</keyword>
<reference evidence="2 3" key="1">
    <citation type="submission" date="2018-05" db="EMBL/GenBank/DDBJ databases">
        <title>Complete Genome Sequences of Extremely Thermoacidophilic, Metal-Mobilizing Type-Strain Members of the Archaeal Family Sulfolobaceae: Acidianus brierleyi DSM-1651T, Acidianus sulfidivorans DSM-18786T, Metallosphaera hakonensis DSM-7519T, and Metallosphaera prunae DSM-10039T.</title>
        <authorList>
            <person name="Counts J.A."/>
            <person name="Kelly R.M."/>
        </authorList>
    </citation>
    <scope>NUCLEOTIDE SEQUENCE [LARGE SCALE GENOMIC DNA]</scope>
    <source>
        <strain evidence="2 3">JP7</strain>
    </source>
</reference>
<evidence type="ECO:0000256" key="1">
    <source>
        <dbReference type="SAM" id="Phobius"/>
    </source>
</evidence>
<dbReference type="AlphaFoldDB" id="A0A2U9IQV1"/>
<dbReference type="InterPro" id="IPR007981">
    <property type="entry name" value="Peptidase_A5"/>
</dbReference>
<dbReference type="Pfam" id="PF05317">
    <property type="entry name" value="Thermopsin"/>
    <property type="match status" value="1"/>
</dbReference>
<evidence type="ECO:0000313" key="3">
    <source>
        <dbReference type="Proteomes" id="UP000248410"/>
    </source>
</evidence>
<proteinExistence type="predicted"/>
<keyword evidence="3" id="KW-1185">Reference proteome</keyword>
<evidence type="ECO:0000313" key="2">
    <source>
        <dbReference type="EMBL" id="AWR98354.1"/>
    </source>
</evidence>
<name>A0A2U9IQV1_9CREN</name>